<dbReference type="InterPro" id="IPR002938">
    <property type="entry name" value="FAD-bd"/>
</dbReference>
<evidence type="ECO:0000259" key="6">
    <source>
        <dbReference type="Pfam" id="PF01494"/>
    </source>
</evidence>
<dbReference type="Pfam" id="PF01494">
    <property type="entry name" value="FAD_binding_3"/>
    <property type="match status" value="1"/>
</dbReference>
<feature type="domain" description="Phenol hydroxylase-like C-terminal dimerisation" evidence="7">
    <location>
        <begin position="472"/>
        <end position="706"/>
    </location>
</feature>
<keyword evidence="4" id="KW-0560">Oxidoreductase</keyword>
<feature type="domain" description="FAD-binding" evidence="6">
    <location>
        <begin position="28"/>
        <end position="429"/>
    </location>
</feature>
<dbReference type="InterPro" id="IPR038220">
    <property type="entry name" value="PHOX_C_sf"/>
</dbReference>
<keyword evidence="2" id="KW-0285">Flavoprotein</keyword>
<dbReference type="InterPro" id="IPR012941">
    <property type="entry name" value="Phe_hydrox_C_dim_dom"/>
</dbReference>
<dbReference type="InterPro" id="IPR036188">
    <property type="entry name" value="FAD/NAD-bd_sf"/>
</dbReference>
<dbReference type="EMBL" id="OOIN01000029">
    <property type="protein sequence ID" value="SPO29624.1"/>
    <property type="molecule type" value="Genomic_DNA"/>
</dbReference>
<proteinExistence type="inferred from homology"/>
<reference evidence="8 9" key="1">
    <citation type="submission" date="2018-03" db="EMBL/GenBank/DDBJ databases">
        <authorList>
            <person name="Guldener U."/>
        </authorList>
    </citation>
    <scope>NUCLEOTIDE SEQUENCE [LARGE SCALE GENOMIC DNA]</scope>
    <source>
        <strain evidence="8 9">NBRC100155</strain>
    </source>
</reference>
<dbReference type="InterPro" id="IPR050641">
    <property type="entry name" value="RIFMO-like"/>
</dbReference>
<dbReference type="OrthoDB" id="1716816at2759"/>
<evidence type="ECO:0000313" key="8">
    <source>
        <dbReference type="EMBL" id="SPO29624.1"/>
    </source>
</evidence>
<protein>
    <submittedName>
        <fullName evidence="8">Probable phenol 2-monooxygenase</fullName>
    </submittedName>
</protein>
<evidence type="ECO:0000256" key="5">
    <source>
        <dbReference type="SAM" id="MobiDB-lite"/>
    </source>
</evidence>
<dbReference type="InterPro" id="IPR036249">
    <property type="entry name" value="Thioredoxin-like_sf"/>
</dbReference>
<dbReference type="SUPFAM" id="SSF54373">
    <property type="entry name" value="FAD-linked reductases, C-terminal domain"/>
    <property type="match status" value="1"/>
</dbReference>
<keyword evidence="9" id="KW-1185">Reference proteome</keyword>
<name>A0A5C3EG20_9BASI</name>
<dbReference type="Gene3D" id="3.50.50.60">
    <property type="entry name" value="FAD/NAD(P)-binding domain"/>
    <property type="match status" value="1"/>
</dbReference>
<dbReference type="CDD" id="cd02979">
    <property type="entry name" value="PHOX_C"/>
    <property type="match status" value="1"/>
</dbReference>
<evidence type="ECO:0000259" key="7">
    <source>
        <dbReference type="Pfam" id="PF07976"/>
    </source>
</evidence>
<dbReference type="GO" id="GO:0016709">
    <property type="term" value="F:oxidoreductase activity, acting on paired donors, with incorporation or reduction of molecular oxygen, NAD(P)H as one donor, and incorporation of one atom of oxygen"/>
    <property type="evidence" value="ECO:0007669"/>
    <property type="project" value="UniProtKB-ARBA"/>
</dbReference>
<dbReference type="Pfam" id="PF07976">
    <property type="entry name" value="Phe_hydrox_dim"/>
    <property type="match status" value="1"/>
</dbReference>
<dbReference type="Gene3D" id="3.30.9.10">
    <property type="entry name" value="D-Amino Acid Oxidase, subunit A, domain 2"/>
    <property type="match status" value="1"/>
</dbReference>
<dbReference type="Gene3D" id="3.40.30.20">
    <property type="match status" value="1"/>
</dbReference>
<dbReference type="PANTHER" id="PTHR43004:SF20">
    <property type="entry name" value="2-MONOOXYGENASE, PUTATIVE (AFU_ORTHOLOGUE AFUA_1G13660)-RELATED"/>
    <property type="match status" value="1"/>
</dbReference>
<keyword evidence="8" id="KW-0503">Monooxygenase</keyword>
<dbReference type="SUPFAM" id="SSF51905">
    <property type="entry name" value="FAD/NAD(P)-binding domain"/>
    <property type="match status" value="1"/>
</dbReference>
<feature type="region of interest" description="Disordered" evidence="5">
    <location>
        <begin position="1"/>
        <end position="21"/>
    </location>
</feature>
<dbReference type="AlphaFoldDB" id="A0A5C3EG20"/>
<dbReference type="PANTHER" id="PTHR43004">
    <property type="entry name" value="TRK SYSTEM POTASSIUM UPTAKE PROTEIN"/>
    <property type="match status" value="1"/>
</dbReference>
<evidence type="ECO:0000256" key="3">
    <source>
        <dbReference type="ARBA" id="ARBA00022827"/>
    </source>
</evidence>
<feature type="compositionally biased region" description="Polar residues" evidence="5">
    <location>
        <begin position="744"/>
        <end position="759"/>
    </location>
</feature>
<evidence type="ECO:0000256" key="4">
    <source>
        <dbReference type="ARBA" id="ARBA00023002"/>
    </source>
</evidence>
<dbReference type="Proteomes" id="UP000324022">
    <property type="component" value="Unassembled WGS sequence"/>
</dbReference>
<keyword evidence="3" id="KW-0274">FAD</keyword>
<evidence type="ECO:0000256" key="2">
    <source>
        <dbReference type="ARBA" id="ARBA00022630"/>
    </source>
</evidence>
<dbReference type="GO" id="GO:0071949">
    <property type="term" value="F:FAD binding"/>
    <property type="evidence" value="ECO:0007669"/>
    <property type="project" value="InterPro"/>
</dbReference>
<feature type="region of interest" description="Disordered" evidence="5">
    <location>
        <begin position="186"/>
        <end position="225"/>
    </location>
</feature>
<feature type="region of interest" description="Disordered" evidence="5">
    <location>
        <begin position="744"/>
        <end position="766"/>
    </location>
</feature>
<dbReference type="PRINTS" id="PR00420">
    <property type="entry name" value="RNGMNOXGNASE"/>
</dbReference>
<evidence type="ECO:0000313" key="9">
    <source>
        <dbReference type="Proteomes" id="UP000324022"/>
    </source>
</evidence>
<sequence>MIQGQTSSNAGATSSNNNNNAQVKESHCDVLIIGAGPAGLMAANWLAVQGLGPSVRIIDKRNDKIFNGQADGLQCRTLEILHSFGLGEDIWRQSNRMIEMRFWNPGPDGVLQRTGRKPDTIPGISRWQQCVLHQGRIEKAFLDSIAKHSHNKLGVERAVLPESLTIDESAVDDPNAYPIKVEVRKLSEEESTPTQMGKSIPNGLFRSSLAPDDTPSDKPSDAAVEPGSREIIHAKYVIGCDGAHSWTRRQMGSKMEGDQTSFIWGVLDAIPITDFPDVRSRCAIHSAESGSMMIIPREDGLVRFYIQVSELNKGVDRYSITPEMILKTAKAIIAPYTLDIGEGDLDWWTAYVIGQRTADRFSLHDRVFIAGDACHTHSPKAGQGMNTSMQDTYNLTWKIASVVKGISPRSILPTYEMERKQIAQDLITFDHKFSRLFSGKPAKDEADAAGISMIEFQQAFEKGNRFASGLSVDYQRSLLTVKPEGSSQTTVEGGTVVSHREVAPPAAGVESDQSLSCESAGETRIELGKRFNTAQVVCHATALPYELADWIVSNGRWRIIYFCGDIRKPECSNEMKQFGDYLAQELVPRFTPQDQDPDSVIEVLTVSATPRGENELSDYHEALRPKTTRHHRPTSDGSYNASIDYHKIFVDDETYHQGHGHAYEKYGLGSDRGTLVVIRPDGYVSMLIEAGQYAKLGDFFGQILLPPSGHLAHQHTRKKRQTAVYMLAEEEGQVKVRAKAGLPNNTLAEAHSQKNTQGFTAPAAAM</sequence>
<comment type="similarity">
    <text evidence="1">Belongs to the PheA/TfdB FAD monooxygenase family.</text>
</comment>
<organism evidence="8 9">
    <name type="scientific">Ustilago trichophora</name>
    <dbReference type="NCBI Taxonomy" id="86804"/>
    <lineage>
        <taxon>Eukaryota</taxon>
        <taxon>Fungi</taxon>
        <taxon>Dikarya</taxon>
        <taxon>Basidiomycota</taxon>
        <taxon>Ustilaginomycotina</taxon>
        <taxon>Ustilaginomycetes</taxon>
        <taxon>Ustilaginales</taxon>
        <taxon>Ustilaginaceae</taxon>
        <taxon>Ustilago</taxon>
    </lineage>
</organism>
<gene>
    <name evidence="8" type="ORF">UTRI_05446</name>
</gene>
<dbReference type="SUPFAM" id="SSF52833">
    <property type="entry name" value="Thioredoxin-like"/>
    <property type="match status" value="1"/>
</dbReference>
<accession>A0A5C3EG20</accession>
<evidence type="ECO:0000256" key="1">
    <source>
        <dbReference type="ARBA" id="ARBA00007801"/>
    </source>
</evidence>